<evidence type="ECO:0000256" key="3">
    <source>
        <dbReference type="ARBA" id="ARBA00022741"/>
    </source>
</evidence>
<dbReference type="EMBL" id="JALPRY010000007">
    <property type="protein sequence ID" value="MCK8779563.1"/>
    <property type="molecule type" value="Genomic_DNA"/>
</dbReference>
<comment type="similarity">
    <text evidence="1">Belongs to the ABC transporter superfamily.</text>
</comment>
<sequence>MNVHVTNSVVLRDLSRSFKGKSVLDRISLDVPRGQFVSLLGESGSGKTTLLGALAGLDDDAETSGRYTTPKSVSVLFQDARLLPWKTVIENLTLGLREPNARDVAAAMLHEVGLGDKADAWPATLSGGQKQRASLARSLLRAPDLLLADEPFGALDALTKLRMQALLMKLVERTRPTVILVTHDVDEALRLSDRVLVLKNGRIAEDHAISLPHPRHDHQAEIISLRARLLKSLGVDTDTI</sequence>
<proteinExistence type="inferred from homology"/>
<keyword evidence="7" id="KW-1185">Reference proteome</keyword>
<dbReference type="SUPFAM" id="SSF52540">
    <property type="entry name" value="P-loop containing nucleoside triphosphate hydrolases"/>
    <property type="match status" value="1"/>
</dbReference>
<dbReference type="SMART" id="SM00382">
    <property type="entry name" value="AAA"/>
    <property type="match status" value="1"/>
</dbReference>
<evidence type="ECO:0000256" key="4">
    <source>
        <dbReference type="ARBA" id="ARBA00022840"/>
    </source>
</evidence>
<dbReference type="InterPro" id="IPR003593">
    <property type="entry name" value="AAA+_ATPase"/>
</dbReference>
<evidence type="ECO:0000256" key="2">
    <source>
        <dbReference type="ARBA" id="ARBA00022448"/>
    </source>
</evidence>
<keyword evidence="4 6" id="KW-0067">ATP-binding</keyword>
<dbReference type="Pfam" id="PF00005">
    <property type="entry name" value="ABC_tran"/>
    <property type="match status" value="1"/>
</dbReference>
<keyword evidence="2" id="KW-0813">Transport</keyword>
<evidence type="ECO:0000313" key="7">
    <source>
        <dbReference type="Proteomes" id="UP001202827"/>
    </source>
</evidence>
<dbReference type="Gene3D" id="3.40.50.300">
    <property type="entry name" value="P-loop containing nucleotide triphosphate hydrolases"/>
    <property type="match status" value="1"/>
</dbReference>
<dbReference type="InterPro" id="IPR017871">
    <property type="entry name" value="ABC_transporter-like_CS"/>
</dbReference>
<evidence type="ECO:0000259" key="5">
    <source>
        <dbReference type="PROSITE" id="PS50893"/>
    </source>
</evidence>
<dbReference type="PROSITE" id="PS50893">
    <property type="entry name" value="ABC_TRANSPORTER_2"/>
    <property type="match status" value="1"/>
</dbReference>
<keyword evidence="3" id="KW-0547">Nucleotide-binding</keyword>
<accession>A0ABT0INY8</accession>
<dbReference type="Proteomes" id="UP001202827">
    <property type="component" value="Unassembled WGS sequence"/>
</dbReference>
<evidence type="ECO:0000313" key="6">
    <source>
        <dbReference type="EMBL" id="MCK8779563.1"/>
    </source>
</evidence>
<dbReference type="InterPro" id="IPR050166">
    <property type="entry name" value="ABC_transporter_ATP-bind"/>
</dbReference>
<dbReference type="InterPro" id="IPR027417">
    <property type="entry name" value="P-loop_NTPase"/>
</dbReference>
<dbReference type="PANTHER" id="PTHR42788:SF13">
    <property type="entry name" value="ALIPHATIC SULFONATES IMPORT ATP-BINDING PROTEIN SSUB"/>
    <property type="match status" value="1"/>
</dbReference>
<dbReference type="PANTHER" id="PTHR42788">
    <property type="entry name" value="TAURINE IMPORT ATP-BINDING PROTEIN-RELATED"/>
    <property type="match status" value="1"/>
</dbReference>
<gene>
    <name evidence="6" type="ORF">M0654_06140</name>
</gene>
<reference evidence="6 7" key="1">
    <citation type="submission" date="2022-04" db="EMBL/GenBank/DDBJ databases">
        <title>Rhizobium coralii sp. nov., isolated from coral Turbinaria peltata.</title>
        <authorList>
            <person name="Sun H."/>
        </authorList>
    </citation>
    <scope>NUCLEOTIDE SEQUENCE [LARGE SCALE GENOMIC DNA]</scope>
    <source>
        <strain evidence="6 7">NTR19</strain>
    </source>
</reference>
<feature type="domain" description="ABC transporter" evidence="5">
    <location>
        <begin position="9"/>
        <end position="225"/>
    </location>
</feature>
<dbReference type="PROSITE" id="PS00211">
    <property type="entry name" value="ABC_TRANSPORTER_1"/>
    <property type="match status" value="1"/>
</dbReference>
<comment type="caution">
    <text evidence="6">The sequence shown here is derived from an EMBL/GenBank/DDBJ whole genome shotgun (WGS) entry which is preliminary data.</text>
</comment>
<organism evidence="6 7">
    <name type="scientific">Neorhizobium turbinariae</name>
    <dbReference type="NCBI Taxonomy" id="2937795"/>
    <lineage>
        <taxon>Bacteria</taxon>
        <taxon>Pseudomonadati</taxon>
        <taxon>Pseudomonadota</taxon>
        <taxon>Alphaproteobacteria</taxon>
        <taxon>Hyphomicrobiales</taxon>
        <taxon>Rhizobiaceae</taxon>
        <taxon>Rhizobium/Agrobacterium group</taxon>
        <taxon>Neorhizobium</taxon>
    </lineage>
</organism>
<protein>
    <submittedName>
        <fullName evidence="6">ABC transporter ATP-binding protein</fullName>
    </submittedName>
</protein>
<name>A0ABT0INY8_9HYPH</name>
<dbReference type="GO" id="GO:0005524">
    <property type="term" value="F:ATP binding"/>
    <property type="evidence" value="ECO:0007669"/>
    <property type="project" value="UniProtKB-KW"/>
</dbReference>
<dbReference type="RefSeq" id="WP_248682279.1">
    <property type="nucleotide sequence ID" value="NZ_JALPRY010000007.1"/>
</dbReference>
<dbReference type="InterPro" id="IPR003439">
    <property type="entry name" value="ABC_transporter-like_ATP-bd"/>
</dbReference>
<evidence type="ECO:0000256" key="1">
    <source>
        <dbReference type="ARBA" id="ARBA00005417"/>
    </source>
</evidence>